<dbReference type="InterPro" id="IPR052709">
    <property type="entry name" value="Transposase-MT_Hybrid"/>
</dbReference>
<accession>A0ABY6LRS5</accession>
<gene>
    <name evidence="2" type="ORF">LAZ67_X000634</name>
</gene>
<dbReference type="PANTHER" id="PTHR46060">
    <property type="entry name" value="MARINER MOS1 TRANSPOSASE-LIKE PROTEIN"/>
    <property type="match status" value="1"/>
</dbReference>
<dbReference type="Gene3D" id="3.30.420.10">
    <property type="entry name" value="Ribonuclease H-like superfamily/Ribonuclease H"/>
    <property type="match status" value="1"/>
</dbReference>
<keyword evidence="1" id="KW-0732">Signal</keyword>
<dbReference type="InterPro" id="IPR001888">
    <property type="entry name" value="Transposase_1"/>
</dbReference>
<dbReference type="Proteomes" id="UP001235939">
    <property type="component" value="Chromosome X"/>
</dbReference>
<feature type="signal peptide" evidence="1">
    <location>
        <begin position="1"/>
        <end position="18"/>
    </location>
</feature>
<organism evidence="2 3">
    <name type="scientific">Cordylochernes scorpioides</name>
    <dbReference type="NCBI Taxonomy" id="51811"/>
    <lineage>
        <taxon>Eukaryota</taxon>
        <taxon>Metazoa</taxon>
        <taxon>Ecdysozoa</taxon>
        <taxon>Arthropoda</taxon>
        <taxon>Chelicerata</taxon>
        <taxon>Arachnida</taxon>
        <taxon>Pseudoscorpiones</taxon>
        <taxon>Cheliferoidea</taxon>
        <taxon>Chernetidae</taxon>
        <taxon>Cordylochernes</taxon>
    </lineage>
</organism>
<reference evidence="2 3" key="1">
    <citation type="submission" date="2022-03" db="EMBL/GenBank/DDBJ databases">
        <title>A chromosomal length assembly of Cordylochernes scorpioides.</title>
        <authorList>
            <person name="Zeh D."/>
            <person name="Zeh J."/>
        </authorList>
    </citation>
    <scope>NUCLEOTIDE SEQUENCE [LARGE SCALE GENOMIC DNA]</scope>
    <source>
        <strain evidence="2">IN4F17</strain>
        <tissue evidence="2">Whole Body</tissue>
    </source>
</reference>
<evidence type="ECO:0000313" key="2">
    <source>
        <dbReference type="EMBL" id="UYV83935.1"/>
    </source>
</evidence>
<dbReference type="PANTHER" id="PTHR46060:SF1">
    <property type="entry name" value="MARINER MOS1 TRANSPOSASE-LIKE PROTEIN"/>
    <property type="match status" value="1"/>
</dbReference>
<evidence type="ECO:0000256" key="1">
    <source>
        <dbReference type="SAM" id="SignalP"/>
    </source>
</evidence>
<feature type="chain" id="PRO_5045897370" description="Transposase" evidence="1">
    <location>
        <begin position="19"/>
        <end position="389"/>
    </location>
</feature>
<evidence type="ECO:0008006" key="4">
    <source>
        <dbReference type="Google" id="ProtNLM"/>
    </source>
</evidence>
<proteinExistence type="predicted"/>
<evidence type="ECO:0000313" key="3">
    <source>
        <dbReference type="Proteomes" id="UP001235939"/>
    </source>
</evidence>
<dbReference type="Pfam" id="PF01359">
    <property type="entry name" value="Transposase_1"/>
    <property type="match status" value="1"/>
</dbReference>
<sequence length="389" mass="44615">MDILSFIILIFIYKEVKSQAVFHESVKGIVEGGNYTYYSLNRAGRAVIFLHTYYGDADIYVSDRNGHPTFEPDTHILQSVTCGLDRVDVADTLKRPITIAVYGHPSHDISKYELEVVIYNAVSDGVPLVSPTSCELWSLIHFLAAKKNSVKDIHTDSVRCMSSGMVRRQVREFKNGRIDLHDEPRVGQSSVLDETIAKFEAAMLEDRRVTVRKLCDLDPDVSKTTIDKILRGTFRVCARWVPKILTEDHKRQRIEAAQKFLDCHETDGEEFLDSIVTGDETWVHYTTPEAKEQSKQWKHTSSPKSLKFKQTLSAAKLMATIFWDRKGLLLCNFMCRGTTINSDRYCETLKQLRRTIQNKRRGMLTKGVRFHHNAWPHTARQTTALIEEF</sequence>
<dbReference type="InterPro" id="IPR031420">
    <property type="entry name" value="UPF0669"/>
</dbReference>
<keyword evidence="3" id="KW-1185">Reference proteome</keyword>
<protein>
    <recommendedName>
        <fullName evidence="4">Transposase</fullName>
    </recommendedName>
</protein>
<dbReference type="Pfam" id="PF17065">
    <property type="entry name" value="UPF0669"/>
    <property type="match status" value="1"/>
</dbReference>
<dbReference type="EMBL" id="CP092886">
    <property type="protein sequence ID" value="UYV83935.1"/>
    <property type="molecule type" value="Genomic_DNA"/>
</dbReference>
<name>A0ABY6LRS5_9ARAC</name>
<dbReference type="InterPro" id="IPR036397">
    <property type="entry name" value="RNaseH_sf"/>
</dbReference>